<dbReference type="PANTHER" id="PTHR21262:SF31">
    <property type="entry name" value="GTP PYROPHOSPHOKINASE"/>
    <property type="match status" value="1"/>
</dbReference>
<accession>A0A6S6SK30</accession>
<dbReference type="Pfam" id="PF13328">
    <property type="entry name" value="HD_4"/>
    <property type="match status" value="1"/>
</dbReference>
<dbReference type="EMBL" id="CACVAW010000010">
    <property type="protein sequence ID" value="CAA6803732.1"/>
    <property type="molecule type" value="Genomic_DNA"/>
</dbReference>
<proteinExistence type="inferred from homology"/>
<evidence type="ECO:0000259" key="2">
    <source>
        <dbReference type="SMART" id="SM00471"/>
    </source>
</evidence>
<reference evidence="4" key="1">
    <citation type="submission" date="2020-01" db="EMBL/GenBank/DDBJ databases">
        <authorList>
            <person name="Meier V. D."/>
            <person name="Meier V D."/>
        </authorList>
    </citation>
    <scope>NUCLEOTIDE SEQUENCE</scope>
    <source>
        <strain evidence="4">HLG_WM_MAG_12</strain>
    </source>
</reference>
<dbReference type="GO" id="GO:0016787">
    <property type="term" value="F:hydrolase activity"/>
    <property type="evidence" value="ECO:0007669"/>
    <property type="project" value="UniProtKB-KW"/>
</dbReference>
<dbReference type="SMART" id="SM00471">
    <property type="entry name" value="HDc"/>
    <property type="match status" value="1"/>
</dbReference>
<evidence type="ECO:0000313" key="4">
    <source>
        <dbReference type="EMBL" id="CAA6803732.1"/>
    </source>
</evidence>
<name>A0A6S6SK30_9BACT</name>
<dbReference type="Pfam" id="PF04607">
    <property type="entry name" value="RelA_SpoT"/>
    <property type="match status" value="1"/>
</dbReference>
<dbReference type="InterPro" id="IPR003607">
    <property type="entry name" value="HD/PDEase_dom"/>
</dbReference>
<dbReference type="Gene3D" id="1.10.3210.10">
    <property type="entry name" value="Hypothetical protein af1432"/>
    <property type="match status" value="1"/>
</dbReference>
<evidence type="ECO:0000256" key="1">
    <source>
        <dbReference type="ARBA" id="ARBA00007476"/>
    </source>
</evidence>
<organism evidence="4">
    <name type="scientific">uncultured Campylobacterales bacterium</name>
    <dbReference type="NCBI Taxonomy" id="352960"/>
    <lineage>
        <taxon>Bacteria</taxon>
        <taxon>Pseudomonadati</taxon>
        <taxon>Campylobacterota</taxon>
        <taxon>Epsilonproteobacteria</taxon>
        <taxon>Campylobacterales</taxon>
        <taxon>environmental samples</taxon>
    </lineage>
</organism>
<sequence>MNKEMQTSQWEHYFNSLKTILKNKPNIDIDLIQKAFYFAGDAHSSQYRRSGEPYIMHPTAVAKIVAEQGLGIESIIAALLHDTVEDTKVTLQDIVDTFGEDVGFLVDSLSHFDNTLNKTDKRDVQTLRKILFSMSKDFRTVYIKIADRLHNMSTLKHMPPEKQIQKATETQEIYIGLAKNLNLWEWKTDLENYCLKYLDPKKYKNYNTKIKIANKKDEKINDIVKILQDTLNSDYILSVIPHKYSVKEVAQKFPRENSFIDINNTYFIEVVSKEDKAYHNLRTLHQKFKSFDTRFKDYISKPKENGYNALHTTIFSTFGLIDIKIKNEDSFANSQKHNQEQWVEKILIREKNLKDDDTFHNSVVNEVLSKSIKVYSSFGEEIRIPKNSTTLDFLLLLYGKKGLLVNDLYIEDTTVGLDFVLSHKDIIEVNFLSEKRAIRLEWFEMLTSYEAKQVLIDELGGEQNFDSLFKGYEEFKPWMKIFQISNLEYIYINFEKHLPKNKYTTFEDVLIALGKNLITIKEVLLLIIPLNIFRKTPRSEVFKFALLINNTPSPKISVLFKILECNLKEYLPIYIQDDYYIAIYEDSLKVKYYFKNLENLISSIEAIKTDISQDLQIRYIL</sequence>
<evidence type="ECO:0000259" key="3">
    <source>
        <dbReference type="SMART" id="SM00954"/>
    </source>
</evidence>
<feature type="domain" description="RelA/SpoT" evidence="3">
    <location>
        <begin position="244"/>
        <end position="348"/>
    </location>
</feature>
<dbReference type="PANTHER" id="PTHR21262">
    <property type="entry name" value="GUANOSINE-3',5'-BIS DIPHOSPHATE 3'-PYROPHOSPHOHYDROLASE"/>
    <property type="match status" value="1"/>
</dbReference>
<dbReference type="AlphaFoldDB" id="A0A6S6SK30"/>
<feature type="domain" description="HD/PDEase" evidence="2">
    <location>
        <begin position="50"/>
        <end position="161"/>
    </location>
</feature>
<dbReference type="GO" id="GO:0015969">
    <property type="term" value="P:guanosine tetraphosphate metabolic process"/>
    <property type="evidence" value="ECO:0007669"/>
    <property type="project" value="InterPro"/>
</dbReference>
<dbReference type="SUPFAM" id="SSF81301">
    <property type="entry name" value="Nucleotidyltransferase"/>
    <property type="match status" value="1"/>
</dbReference>
<dbReference type="Gene3D" id="3.30.460.10">
    <property type="entry name" value="Beta Polymerase, domain 2"/>
    <property type="match status" value="1"/>
</dbReference>
<keyword evidence="4" id="KW-0378">Hydrolase</keyword>
<dbReference type="FunFam" id="1.10.3210.10:FF:000001">
    <property type="entry name" value="GTP pyrophosphokinase RelA"/>
    <property type="match status" value="1"/>
</dbReference>
<dbReference type="SUPFAM" id="SSF109604">
    <property type="entry name" value="HD-domain/PDEase-like"/>
    <property type="match status" value="1"/>
</dbReference>
<dbReference type="InterPro" id="IPR007685">
    <property type="entry name" value="RelA_SpoT"/>
</dbReference>
<protein>
    <submittedName>
        <fullName evidence="4">Bifunctional (P)ppGpp synthetase/guanosine-3',5'-bis(Diphosphate) 3'-pyrophosphohydrolase</fullName>
    </submittedName>
</protein>
<comment type="similarity">
    <text evidence="1">Belongs to the RelA/SpoT family.</text>
</comment>
<dbReference type="SMART" id="SM00954">
    <property type="entry name" value="RelA_SpoT"/>
    <property type="match status" value="1"/>
</dbReference>
<dbReference type="InterPro" id="IPR043519">
    <property type="entry name" value="NT_sf"/>
</dbReference>
<gene>
    <name evidence="4" type="ORF">HELGO_WM2699</name>
</gene>